<comment type="function">
    <text evidence="7">Functions as a peptidoglycan terminase that cleaves nascent peptidoglycan strands endolytically to terminate their elongation.</text>
</comment>
<reference evidence="8 9" key="1">
    <citation type="journal article" date="2016" name="Nat. Commun.">
        <title>Thousands of microbial genomes shed light on interconnected biogeochemical processes in an aquifer system.</title>
        <authorList>
            <person name="Anantharaman K."/>
            <person name="Brown C.T."/>
            <person name="Hug L.A."/>
            <person name="Sharon I."/>
            <person name="Castelle C.J."/>
            <person name="Probst A.J."/>
            <person name="Thomas B.C."/>
            <person name="Singh A."/>
            <person name="Wilkins M.J."/>
            <person name="Karaoz U."/>
            <person name="Brodie E.L."/>
            <person name="Williams K.H."/>
            <person name="Hubbard S.S."/>
            <person name="Banfield J.F."/>
        </authorList>
    </citation>
    <scope>NUCLEOTIDE SEQUENCE [LARGE SCALE GENOMIC DNA]</scope>
</reference>
<dbReference type="Pfam" id="PF02618">
    <property type="entry name" value="YceG"/>
    <property type="match status" value="1"/>
</dbReference>
<dbReference type="AlphaFoldDB" id="A0A1F5HCL3"/>
<organism evidence="8 9">
    <name type="scientific">Candidatus Curtissbacteria bacterium RIFOXYA1_FULL_41_14</name>
    <dbReference type="NCBI Taxonomy" id="1797737"/>
    <lineage>
        <taxon>Bacteria</taxon>
        <taxon>Candidatus Curtissiibacteriota</taxon>
    </lineage>
</organism>
<evidence type="ECO:0000256" key="6">
    <source>
        <dbReference type="ARBA" id="ARBA00023316"/>
    </source>
</evidence>
<keyword evidence="4 7" id="KW-0472">Membrane</keyword>
<evidence type="ECO:0000313" key="8">
    <source>
        <dbReference type="EMBL" id="OGE01765.1"/>
    </source>
</evidence>
<evidence type="ECO:0000256" key="2">
    <source>
        <dbReference type="ARBA" id="ARBA00022692"/>
    </source>
</evidence>
<dbReference type="STRING" id="1797737.A2196_02675"/>
<evidence type="ECO:0000256" key="3">
    <source>
        <dbReference type="ARBA" id="ARBA00022989"/>
    </source>
</evidence>
<dbReference type="EC" id="4.2.2.29" evidence="7"/>
<dbReference type="Gene3D" id="3.30.1490.480">
    <property type="entry name" value="Endolytic murein transglycosylase"/>
    <property type="match status" value="1"/>
</dbReference>
<dbReference type="Proteomes" id="UP000176751">
    <property type="component" value="Unassembled WGS sequence"/>
</dbReference>
<protein>
    <recommendedName>
        <fullName evidence="7">Endolytic murein transglycosylase</fullName>
        <ecNumber evidence="7">4.2.2.29</ecNumber>
    </recommendedName>
    <alternativeName>
        <fullName evidence="7">Peptidoglycan lytic transglycosylase</fullName>
    </alternativeName>
    <alternativeName>
        <fullName evidence="7">Peptidoglycan polymerization terminase</fullName>
    </alternativeName>
</protein>
<keyword evidence="2 7" id="KW-0812">Transmembrane</keyword>
<keyword evidence="1 7" id="KW-1003">Cell membrane</keyword>
<comment type="caution">
    <text evidence="8">The sequence shown here is derived from an EMBL/GenBank/DDBJ whole genome shotgun (WGS) entry which is preliminary data.</text>
</comment>
<keyword evidence="5 7" id="KW-0456">Lyase</keyword>
<dbReference type="NCBIfam" id="TIGR00247">
    <property type="entry name" value="endolytic transglycosylase MltG"/>
    <property type="match status" value="1"/>
</dbReference>
<evidence type="ECO:0000256" key="7">
    <source>
        <dbReference type="HAMAP-Rule" id="MF_02065"/>
    </source>
</evidence>
<dbReference type="InterPro" id="IPR003770">
    <property type="entry name" value="MLTG-like"/>
</dbReference>
<name>A0A1F5HCL3_9BACT</name>
<comment type="catalytic activity">
    <reaction evidence="7">
        <text>a peptidoglycan chain = a peptidoglycan chain with N-acetyl-1,6-anhydromuramyl-[peptide] at the reducing end + a peptidoglycan chain with N-acetylglucosamine at the non-reducing end.</text>
        <dbReference type="EC" id="4.2.2.29"/>
    </reaction>
</comment>
<dbReference type="GO" id="GO:0071555">
    <property type="term" value="P:cell wall organization"/>
    <property type="evidence" value="ECO:0007669"/>
    <property type="project" value="UniProtKB-KW"/>
</dbReference>
<evidence type="ECO:0000256" key="5">
    <source>
        <dbReference type="ARBA" id="ARBA00023239"/>
    </source>
</evidence>
<sequence length="329" mass="37113">MDKKKPLIFALLFLILILTPVLLNKYYNYLLEPRSKEETSQIFVIKPGQPVTQIAQNLEEAGLVKNALAFRLLVAQMGIAQNIQAGDFRLSPDKTSREIATELTHGAIDVWITLPEGMRIEEQAARLEEKLKFGSNEKYQFDKGQYIKTAQEGYMFPDTYLVAKDATAADVAQRLRQTFDEKVDTLLAKGEKNSLTEEEVLILASLVERESKSPQERPIIAGILLNRLNTGMALQVDATIQYAKGYDSNENTWWGQVTPSEYETVKSRFNTYLYPGLPPAPIANPGLESLQAAAEPAQTEYFYYLHDAEGKVHYATTAEEHNQNIQDFL</sequence>
<proteinExistence type="inferred from homology"/>
<dbReference type="GO" id="GO:0005886">
    <property type="term" value="C:plasma membrane"/>
    <property type="evidence" value="ECO:0007669"/>
    <property type="project" value="UniProtKB-UniRule"/>
</dbReference>
<dbReference type="PANTHER" id="PTHR30518:SF2">
    <property type="entry name" value="ENDOLYTIC MUREIN TRANSGLYCOSYLASE"/>
    <property type="match status" value="1"/>
</dbReference>
<dbReference type="PANTHER" id="PTHR30518">
    <property type="entry name" value="ENDOLYTIC MUREIN TRANSGLYCOSYLASE"/>
    <property type="match status" value="1"/>
</dbReference>
<dbReference type="EMBL" id="MFCA01000025">
    <property type="protein sequence ID" value="OGE01765.1"/>
    <property type="molecule type" value="Genomic_DNA"/>
</dbReference>
<gene>
    <name evidence="7" type="primary">mltG</name>
    <name evidence="8" type="ORF">A2196_02675</name>
</gene>
<comment type="similarity">
    <text evidence="7">Belongs to the transglycosylase MltG family.</text>
</comment>
<accession>A0A1F5HCL3</accession>
<dbReference type="HAMAP" id="MF_02065">
    <property type="entry name" value="MltG"/>
    <property type="match status" value="1"/>
</dbReference>
<evidence type="ECO:0000313" key="9">
    <source>
        <dbReference type="Proteomes" id="UP000176751"/>
    </source>
</evidence>
<keyword evidence="6 7" id="KW-0961">Cell wall biogenesis/degradation</keyword>
<keyword evidence="3 7" id="KW-1133">Transmembrane helix</keyword>
<dbReference type="CDD" id="cd08010">
    <property type="entry name" value="MltG_like"/>
    <property type="match status" value="1"/>
</dbReference>
<dbReference type="GO" id="GO:0009252">
    <property type="term" value="P:peptidoglycan biosynthetic process"/>
    <property type="evidence" value="ECO:0007669"/>
    <property type="project" value="UniProtKB-UniRule"/>
</dbReference>
<feature type="site" description="Important for catalytic activity" evidence="7">
    <location>
        <position position="210"/>
    </location>
</feature>
<dbReference type="GO" id="GO:0008932">
    <property type="term" value="F:lytic endotransglycosylase activity"/>
    <property type="evidence" value="ECO:0007669"/>
    <property type="project" value="UniProtKB-UniRule"/>
</dbReference>
<evidence type="ECO:0000256" key="1">
    <source>
        <dbReference type="ARBA" id="ARBA00022475"/>
    </source>
</evidence>
<evidence type="ECO:0000256" key="4">
    <source>
        <dbReference type="ARBA" id="ARBA00023136"/>
    </source>
</evidence>